<dbReference type="InterPro" id="IPR017871">
    <property type="entry name" value="ABC_transporter-like_CS"/>
</dbReference>
<sequence length="501" mass="54762">MSSSEEPIPPAPEEPTPTPSLKGGGQDLRSSGASGELEEASRAFTPSLQGGGWGVGPSHLPPPGQPVLRIRGVNHYFGTGDTRTQVLFGNTLEVMPGELVIMSGPSGSGKTTILTLIGGLRTLQEGEIEVWDADRGDYRTLRGTPEPELVTVRRLIGFIFQRHNLFDSLTAVQNIRMAQRLKENGPADPDRDARDLLTYLLLGERDLSGNPQKSRFDYKPAALSGGQRQRVAIARALINRPKLVLADEPTAALDANSGLAVVTLLQELARERSAAELRALVRAAEEAGENGRLAEWQVVLLKRIANEHGTTSLIVTHDARIMNLADRIVHMERGRIESNVVVAERLFVREGLRQSPAFAAILPEEQEKIADAVLIGVHPNEAVRPDQLAARPGRVEVYEPGQVIVREGDPVNELSKFYLIRRGTVEVLRAANGAPQKLTEMGPGRYFGEVAFLLNQPRNATVRALTRAEVYTVDRATFDKFRSVSLPFVERMLANFRAGEG</sequence>
<dbReference type="InterPro" id="IPR027417">
    <property type="entry name" value="P-loop_NTPase"/>
</dbReference>
<dbReference type="SMART" id="SM00100">
    <property type="entry name" value="cNMP"/>
    <property type="match status" value="1"/>
</dbReference>
<dbReference type="CDD" id="cd00038">
    <property type="entry name" value="CAP_ED"/>
    <property type="match status" value="1"/>
</dbReference>
<dbReference type="SUPFAM" id="SSF52540">
    <property type="entry name" value="P-loop containing nucleoside triphosphate hydrolases"/>
    <property type="match status" value="2"/>
</dbReference>
<dbReference type="GO" id="GO:0022857">
    <property type="term" value="F:transmembrane transporter activity"/>
    <property type="evidence" value="ECO:0007669"/>
    <property type="project" value="TreeGrafter"/>
</dbReference>
<feature type="compositionally biased region" description="Pro residues" evidence="4">
    <location>
        <begin position="7"/>
        <end position="18"/>
    </location>
</feature>
<dbReference type="InterPro" id="IPR018490">
    <property type="entry name" value="cNMP-bd_dom_sf"/>
</dbReference>
<dbReference type="NCBIfam" id="TIGR02982">
    <property type="entry name" value="heterocyst_DevA"/>
    <property type="match status" value="1"/>
</dbReference>
<feature type="region of interest" description="Disordered" evidence="4">
    <location>
        <begin position="1"/>
        <end position="66"/>
    </location>
</feature>
<reference evidence="8" key="1">
    <citation type="submission" date="2020-05" db="EMBL/GenBank/DDBJ databases">
        <title>Frigoriglobus tundricola gen. nov., sp. nov., a psychrotolerant cellulolytic planctomycete of the family Gemmataceae with two divergent copies of 16S rRNA gene.</title>
        <authorList>
            <person name="Kulichevskaya I.S."/>
            <person name="Ivanova A.A."/>
            <person name="Naumoff D.G."/>
            <person name="Beletsky A.V."/>
            <person name="Rijpstra W.I.C."/>
            <person name="Sinninghe Damste J.S."/>
            <person name="Mardanov A.V."/>
            <person name="Ravin N.V."/>
            <person name="Dedysh S.N."/>
        </authorList>
    </citation>
    <scope>NUCLEOTIDE SEQUENCE [LARGE SCALE GENOMIC DNA]</scope>
    <source>
        <strain evidence="8">PL17</strain>
    </source>
</reference>
<evidence type="ECO:0000256" key="4">
    <source>
        <dbReference type="SAM" id="MobiDB-lite"/>
    </source>
</evidence>
<keyword evidence="7" id="KW-0449">Lipoprotein</keyword>
<dbReference type="InterPro" id="IPR017911">
    <property type="entry name" value="MacB-like_ATP-bd"/>
</dbReference>
<dbReference type="AlphaFoldDB" id="A0A6M5YPL7"/>
<dbReference type="CDD" id="cd03255">
    <property type="entry name" value="ABC_MJ0796_LolCDE_FtsE"/>
    <property type="match status" value="1"/>
</dbReference>
<gene>
    <name evidence="7" type="ORF">FTUN_2908</name>
</gene>
<dbReference type="SUPFAM" id="SSF51206">
    <property type="entry name" value="cAMP-binding domain-like"/>
    <property type="match status" value="1"/>
</dbReference>
<dbReference type="Gene3D" id="3.40.50.300">
    <property type="entry name" value="P-loop containing nucleotide triphosphate hydrolases"/>
    <property type="match status" value="2"/>
</dbReference>
<evidence type="ECO:0000256" key="3">
    <source>
        <dbReference type="ARBA" id="ARBA00022840"/>
    </source>
</evidence>
<dbReference type="EMBL" id="CP053452">
    <property type="protein sequence ID" value="QJW95360.1"/>
    <property type="molecule type" value="Genomic_DNA"/>
</dbReference>
<feature type="domain" description="ABC transporter" evidence="6">
    <location>
        <begin position="68"/>
        <end position="358"/>
    </location>
</feature>
<dbReference type="GO" id="GO:0005524">
    <property type="term" value="F:ATP binding"/>
    <property type="evidence" value="ECO:0007669"/>
    <property type="project" value="UniProtKB-KW"/>
</dbReference>
<dbReference type="Proteomes" id="UP000503447">
    <property type="component" value="Chromosome"/>
</dbReference>
<keyword evidence="8" id="KW-1185">Reference proteome</keyword>
<dbReference type="InterPro" id="IPR015854">
    <property type="entry name" value="ABC_transpr_LolD-like"/>
</dbReference>
<accession>A0A6M5YPL7</accession>
<dbReference type="Gene3D" id="2.60.120.10">
    <property type="entry name" value="Jelly Rolls"/>
    <property type="match status" value="1"/>
</dbReference>
<keyword evidence="2" id="KW-0547">Nucleotide-binding</keyword>
<dbReference type="PANTHER" id="PTHR24220:SF376">
    <property type="entry name" value="ABC TRANSPORTER"/>
    <property type="match status" value="1"/>
</dbReference>
<keyword evidence="1" id="KW-0813">Transport</keyword>
<dbReference type="PANTHER" id="PTHR24220">
    <property type="entry name" value="IMPORT ATP-BINDING PROTEIN"/>
    <property type="match status" value="1"/>
</dbReference>
<protein>
    <submittedName>
        <fullName evidence="7">Lipoprotein releasing system ATP-binding protein LolD</fullName>
    </submittedName>
</protein>
<evidence type="ECO:0000259" key="5">
    <source>
        <dbReference type="PROSITE" id="PS50042"/>
    </source>
</evidence>
<dbReference type="PROSITE" id="PS50042">
    <property type="entry name" value="CNMP_BINDING_3"/>
    <property type="match status" value="1"/>
</dbReference>
<evidence type="ECO:0000256" key="2">
    <source>
        <dbReference type="ARBA" id="ARBA00022741"/>
    </source>
</evidence>
<dbReference type="Pfam" id="PF00027">
    <property type="entry name" value="cNMP_binding"/>
    <property type="match status" value="1"/>
</dbReference>
<dbReference type="InterPro" id="IPR014324">
    <property type="entry name" value="ABC_heterocyst_DevA"/>
</dbReference>
<keyword evidence="3 7" id="KW-0067">ATP-binding</keyword>
<dbReference type="InterPro" id="IPR014710">
    <property type="entry name" value="RmlC-like_jellyroll"/>
</dbReference>
<dbReference type="InterPro" id="IPR003593">
    <property type="entry name" value="AAA+_ATPase"/>
</dbReference>
<dbReference type="PROSITE" id="PS50893">
    <property type="entry name" value="ABC_TRANSPORTER_2"/>
    <property type="match status" value="1"/>
</dbReference>
<dbReference type="Pfam" id="PF00005">
    <property type="entry name" value="ABC_tran"/>
    <property type="match status" value="1"/>
</dbReference>
<name>A0A6M5YPL7_9BACT</name>
<organism evidence="7 8">
    <name type="scientific">Frigoriglobus tundricola</name>
    <dbReference type="NCBI Taxonomy" id="2774151"/>
    <lineage>
        <taxon>Bacteria</taxon>
        <taxon>Pseudomonadati</taxon>
        <taxon>Planctomycetota</taxon>
        <taxon>Planctomycetia</taxon>
        <taxon>Gemmatales</taxon>
        <taxon>Gemmataceae</taxon>
        <taxon>Frigoriglobus</taxon>
    </lineage>
</organism>
<dbReference type="GO" id="GO:0005886">
    <property type="term" value="C:plasma membrane"/>
    <property type="evidence" value="ECO:0007669"/>
    <property type="project" value="TreeGrafter"/>
</dbReference>
<evidence type="ECO:0000256" key="1">
    <source>
        <dbReference type="ARBA" id="ARBA00022448"/>
    </source>
</evidence>
<evidence type="ECO:0000313" key="7">
    <source>
        <dbReference type="EMBL" id="QJW95360.1"/>
    </source>
</evidence>
<dbReference type="KEGG" id="ftj:FTUN_2908"/>
<dbReference type="SMART" id="SM00382">
    <property type="entry name" value="AAA"/>
    <property type="match status" value="1"/>
</dbReference>
<evidence type="ECO:0000259" key="6">
    <source>
        <dbReference type="PROSITE" id="PS50893"/>
    </source>
</evidence>
<dbReference type="PROSITE" id="PS00211">
    <property type="entry name" value="ABC_TRANSPORTER_1"/>
    <property type="match status" value="1"/>
</dbReference>
<evidence type="ECO:0000313" key="8">
    <source>
        <dbReference type="Proteomes" id="UP000503447"/>
    </source>
</evidence>
<dbReference type="InterPro" id="IPR000595">
    <property type="entry name" value="cNMP-bd_dom"/>
</dbReference>
<dbReference type="InterPro" id="IPR003439">
    <property type="entry name" value="ABC_transporter-like_ATP-bd"/>
</dbReference>
<dbReference type="GO" id="GO:0016887">
    <property type="term" value="F:ATP hydrolysis activity"/>
    <property type="evidence" value="ECO:0007669"/>
    <property type="project" value="InterPro"/>
</dbReference>
<proteinExistence type="predicted"/>
<feature type="domain" description="Cyclic nucleotide-binding" evidence="5">
    <location>
        <begin position="398"/>
        <end position="499"/>
    </location>
</feature>